<protein>
    <submittedName>
        <fullName evidence="2">Uncharacterized protein</fullName>
    </submittedName>
</protein>
<feature type="compositionally biased region" description="Basic residues" evidence="1">
    <location>
        <begin position="16"/>
        <end position="26"/>
    </location>
</feature>
<gene>
    <name evidence="2" type="ORF">B0T25DRAFT_492352</name>
</gene>
<dbReference type="Proteomes" id="UP001275084">
    <property type="component" value="Unassembled WGS sequence"/>
</dbReference>
<reference evidence="2" key="1">
    <citation type="journal article" date="2023" name="Mol. Phylogenet. Evol.">
        <title>Genome-scale phylogeny and comparative genomics of the fungal order Sordariales.</title>
        <authorList>
            <person name="Hensen N."/>
            <person name="Bonometti L."/>
            <person name="Westerberg I."/>
            <person name="Brannstrom I.O."/>
            <person name="Guillou S."/>
            <person name="Cros-Aarteil S."/>
            <person name="Calhoun S."/>
            <person name="Haridas S."/>
            <person name="Kuo A."/>
            <person name="Mondo S."/>
            <person name="Pangilinan J."/>
            <person name="Riley R."/>
            <person name="LaButti K."/>
            <person name="Andreopoulos B."/>
            <person name="Lipzen A."/>
            <person name="Chen C."/>
            <person name="Yan M."/>
            <person name="Daum C."/>
            <person name="Ng V."/>
            <person name="Clum A."/>
            <person name="Steindorff A."/>
            <person name="Ohm R.A."/>
            <person name="Martin F."/>
            <person name="Silar P."/>
            <person name="Natvig D.O."/>
            <person name="Lalanne C."/>
            <person name="Gautier V."/>
            <person name="Ament-Velasquez S.L."/>
            <person name="Kruys A."/>
            <person name="Hutchinson M.I."/>
            <person name="Powell A.J."/>
            <person name="Barry K."/>
            <person name="Miller A.N."/>
            <person name="Grigoriev I.V."/>
            <person name="Debuchy R."/>
            <person name="Gladieux P."/>
            <person name="Hiltunen Thoren M."/>
            <person name="Johannesson H."/>
        </authorList>
    </citation>
    <scope>NUCLEOTIDE SEQUENCE</scope>
    <source>
        <strain evidence="2">CBS 955.72</strain>
    </source>
</reference>
<accession>A0AAJ0HV85</accession>
<dbReference type="AlphaFoldDB" id="A0AAJ0HV85"/>
<evidence type="ECO:0000313" key="2">
    <source>
        <dbReference type="EMBL" id="KAK3363520.1"/>
    </source>
</evidence>
<organism evidence="2 3">
    <name type="scientific">Lasiosphaeria hispida</name>
    <dbReference type="NCBI Taxonomy" id="260671"/>
    <lineage>
        <taxon>Eukaryota</taxon>
        <taxon>Fungi</taxon>
        <taxon>Dikarya</taxon>
        <taxon>Ascomycota</taxon>
        <taxon>Pezizomycotina</taxon>
        <taxon>Sordariomycetes</taxon>
        <taxon>Sordariomycetidae</taxon>
        <taxon>Sordariales</taxon>
        <taxon>Lasiosphaeriaceae</taxon>
        <taxon>Lasiosphaeria</taxon>
    </lineage>
</organism>
<feature type="region of interest" description="Disordered" evidence="1">
    <location>
        <begin position="1"/>
        <end position="67"/>
    </location>
</feature>
<dbReference type="EMBL" id="JAUIQD010000001">
    <property type="protein sequence ID" value="KAK3363520.1"/>
    <property type="molecule type" value="Genomic_DNA"/>
</dbReference>
<comment type="caution">
    <text evidence="2">The sequence shown here is derived from an EMBL/GenBank/DDBJ whole genome shotgun (WGS) entry which is preliminary data.</text>
</comment>
<sequence length="372" mass="42760">MSHMLLPKSRMTPIKVKGKKGPRKRAWQPPDPEYLRKKQQQELLSGSSGGSVPTSKRQRTRKPAGAPIEQLPPEIIERIFHASQNLAFPRCSLRIGRLLSARTFLLELVVVAFGPTWDVWFGCTRAQVVSYVGWERDVHRFGGNCSFQRAVLACRWMSWAAVVDAQKIWFRRHGAGRHFEREIGVLVTQGVMNRADEIWDCFEEDWADLKDGCEALLFAEQADGRHDRRALGRLVQQCLHYTSPYFDIHFMTKIPDYLIGGPFSWDRAKLLFWLIRAGATMDDDQTWELARRGFNMVMILEDPELILVMLRLFGSLPRFFDRWPDHVLKATRGMAAHALESGGIHRTSVAWELTVEFIEMLPAPGLDTRMLE</sequence>
<evidence type="ECO:0000313" key="3">
    <source>
        <dbReference type="Proteomes" id="UP001275084"/>
    </source>
</evidence>
<proteinExistence type="predicted"/>
<evidence type="ECO:0000256" key="1">
    <source>
        <dbReference type="SAM" id="MobiDB-lite"/>
    </source>
</evidence>
<name>A0AAJ0HV85_9PEZI</name>
<reference evidence="2" key="2">
    <citation type="submission" date="2023-06" db="EMBL/GenBank/DDBJ databases">
        <authorList>
            <consortium name="Lawrence Berkeley National Laboratory"/>
            <person name="Haridas S."/>
            <person name="Hensen N."/>
            <person name="Bonometti L."/>
            <person name="Westerberg I."/>
            <person name="Brannstrom I.O."/>
            <person name="Guillou S."/>
            <person name="Cros-Aarteil S."/>
            <person name="Calhoun S."/>
            <person name="Kuo A."/>
            <person name="Mondo S."/>
            <person name="Pangilinan J."/>
            <person name="Riley R."/>
            <person name="Labutti K."/>
            <person name="Andreopoulos B."/>
            <person name="Lipzen A."/>
            <person name="Chen C."/>
            <person name="Yanf M."/>
            <person name="Daum C."/>
            <person name="Ng V."/>
            <person name="Clum A."/>
            <person name="Steindorff A."/>
            <person name="Ohm R."/>
            <person name="Martin F."/>
            <person name="Silar P."/>
            <person name="Natvig D."/>
            <person name="Lalanne C."/>
            <person name="Gautier V."/>
            <person name="Ament-Velasquez S.L."/>
            <person name="Kruys A."/>
            <person name="Hutchinson M.I."/>
            <person name="Powell A.J."/>
            <person name="Barry K."/>
            <person name="Miller A.N."/>
            <person name="Grigoriev I.V."/>
            <person name="Debuchy R."/>
            <person name="Gladieux P."/>
            <person name="Thoren M.H."/>
            <person name="Johannesson H."/>
        </authorList>
    </citation>
    <scope>NUCLEOTIDE SEQUENCE</scope>
    <source>
        <strain evidence="2">CBS 955.72</strain>
    </source>
</reference>
<keyword evidence="3" id="KW-1185">Reference proteome</keyword>